<accession>A0A409YAE9</accession>
<evidence type="ECO:0000313" key="1">
    <source>
        <dbReference type="EMBL" id="PPQ99971.1"/>
    </source>
</evidence>
<evidence type="ECO:0008006" key="3">
    <source>
        <dbReference type="Google" id="ProtNLM"/>
    </source>
</evidence>
<dbReference type="InParanoid" id="A0A409YAE9"/>
<keyword evidence="2" id="KW-1185">Reference proteome</keyword>
<evidence type="ECO:0000313" key="2">
    <source>
        <dbReference type="Proteomes" id="UP000284842"/>
    </source>
</evidence>
<dbReference type="Proteomes" id="UP000284842">
    <property type="component" value="Unassembled WGS sequence"/>
</dbReference>
<sequence>MNMVKYLDGPVNQEEVEKLLYFGSCVQTLHVFPGGIFSNALRHRIDDRVWLIIAVALTGRSLLPNLQELDFFFGSKWNNNSAILHVIHSSQLRDIRFSMPLLTTISKPDDVALFLQKHANSPSVTQLSISPFANLSVFQSFVSFQNLSILNLGVQRDTIVPASLLQQLSTLKHLEVLYLTAQAFEWTTDSPRSKFRFEKLDILDLSCPVDDLIKVLSTVALPVVTTLSLFFVLPESPATQWYDWNGMLEALKLSTTSACTLLSIALCDCIQYPELKSRNEQYKSAYPGVLFADIESSLLQFNFTSFVAYMPWLRSLTSEDLLKMFDAWPKLDTLALELATHSSPDIQVLKSISERPFRRMEFLDFYVNATNIPPPNKVSSRNRLRRLNLRIIDEDMENSFEKQCKLASKGSCLSVHIKYLDGPVIPEEVEKLLYFGSCVRSLYVSSGDIFSDAPRPRIDDRVWLILAFALTGRSLLPNLQEVNFEYWLNQTAILYVVHSSQLRVFRFSGPRSDLPKPDDISLFLQKHANSPSMKTLEIHCSSNLSVVEASLSFQNLTRLNLKTQQSTIVPVAVLQRLATLKHLDTLHLTTQAFGWTTDYSQSKLCFEELRTLDLSCPMDDLIKVLSTVSLPVLGTLSLYLVLPESPDIQWYNWNGMLEAVKSSTASARISLSILLCNYYPELESRHEEYLSDYPGVQFTEVESSLLQLNLSSFMTYMPWLKELTSEDLLKIINAWPTLETLKLDVLATPQSPNIQVLKSISERPSKSLVDLNLHVDATEIPSPKKIPSNHRLRSLTLQVMGGDVEGSFEKQCKLASYIDSLFPHLEELHCYGFSTVDRLVYVSSVFEAIQLARRRQQTVTM</sequence>
<name>A0A409YAE9_9AGAR</name>
<comment type="caution">
    <text evidence="1">The sequence shown here is derived from an EMBL/GenBank/DDBJ whole genome shotgun (WGS) entry which is preliminary data.</text>
</comment>
<organism evidence="1 2">
    <name type="scientific">Panaeolus cyanescens</name>
    <dbReference type="NCBI Taxonomy" id="181874"/>
    <lineage>
        <taxon>Eukaryota</taxon>
        <taxon>Fungi</taxon>
        <taxon>Dikarya</taxon>
        <taxon>Basidiomycota</taxon>
        <taxon>Agaricomycotina</taxon>
        <taxon>Agaricomycetes</taxon>
        <taxon>Agaricomycetidae</taxon>
        <taxon>Agaricales</taxon>
        <taxon>Agaricineae</taxon>
        <taxon>Galeropsidaceae</taxon>
        <taxon>Panaeolus</taxon>
    </lineage>
</organism>
<dbReference type="OrthoDB" id="2673757at2759"/>
<reference evidence="1 2" key="1">
    <citation type="journal article" date="2018" name="Evol. Lett.">
        <title>Horizontal gene cluster transfer increased hallucinogenic mushroom diversity.</title>
        <authorList>
            <person name="Reynolds H.T."/>
            <person name="Vijayakumar V."/>
            <person name="Gluck-Thaler E."/>
            <person name="Korotkin H.B."/>
            <person name="Matheny P.B."/>
            <person name="Slot J.C."/>
        </authorList>
    </citation>
    <scope>NUCLEOTIDE SEQUENCE [LARGE SCALE GENOMIC DNA]</scope>
    <source>
        <strain evidence="1 2">2629</strain>
    </source>
</reference>
<protein>
    <recommendedName>
        <fullName evidence="3">F-box domain-containing protein</fullName>
    </recommendedName>
</protein>
<gene>
    <name evidence="1" type="ORF">CVT24_009550</name>
</gene>
<proteinExistence type="predicted"/>
<dbReference type="EMBL" id="NHTK01001340">
    <property type="protein sequence ID" value="PPQ99971.1"/>
    <property type="molecule type" value="Genomic_DNA"/>
</dbReference>
<dbReference type="AlphaFoldDB" id="A0A409YAE9"/>